<proteinExistence type="predicted"/>
<comment type="caution">
    <text evidence="1">The sequence shown here is derived from an EMBL/GenBank/DDBJ whole genome shotgun (WGS) entry which is preliminary data.</text>
</comment>
<dbReference type="EMBL" id="LAZR01008361">
    <property type="protein sequence ID" value="KKM79244.1"/>
    <property type="molecule type" value="Genomic_DNA"/>
</dbReference>
<reference evidence="1" key="1">
    <citation type="journal article" date="2015" name="Nature">
        <title>Complex archaea that bridge the gap between prokaryotes and eukaryotes.</title>
        <authorList>
            <person name="Spang A."/>
            <person name="Saw J.H."/>
            <person name="Jorgensen S.L."/>
            <person name="Zaremba-Niedzwiedzka K."/>
            <person name="Martijn J."/>
            <person name="Lind A.E."/>
            <person name="van Eijk R."/>
            <person name="Schleper C."/>
            <person name="Guy L."/>
            <person name="Ettema T.J."/>
        </authorList>
    </citation>
    <scope>NUCLEOTIDE SEQUENCE</scope>
</reference>
<sequence>MIKKIIIIALIPILLFACSTLKSVEKLSDKELVDKYYKTDLKLYMTKRAGSGYSTSPSPPKEYVGKGNNKISKLERKLEIMRQELIRRGYIP</sequence>
<dbReference type="AlphaFoldDB" id="A0A0F9KAN7"/>
<organism evidence="1">
    <name type="scientific">marine sediment metagenome</name>
    <dbReference type="NCBI Taxonomy" id="412755"/>
    <lineage>
        <taxon>unclassified sequences</taxon>
        <taxon>metagenomes</taxon>
        <taxon>ecological metagenomes</taxon>
    </lineage>
</organism>
<dbReference type="PROSITE" id="PS51257">
    <property type="entry name" value="PROKAR_LIPOPROTEIN"/>
    <property type="match status" value="1"/>
</dbReference>
<accession>A0A0F9KAN7</accession>
<protein>
    <recommendedName>
        <fullName evidence="2">Lipoprotein</fullName>
    </recommendedName>
</protein>
<gene>
    <name evidence="1" type="ORF">LCGC14_1351880</name>
</gene>
<evidence type="ECO:0000313" key="1">
    <source>
        <dbReference type="EMBL" id="KKM79244.1"/>
    </source>
</evidence>
<evidence type="ECO:0008006" key="2">
    <source>
        <dbReference type="Google" id="ProtNLM"/>
    </source>
</evidence>
<name>A0A0F9KAN7_9ZZZZ</name>